<feature type="compositionally biased region" description="Gly residues" evidence="1">
    <location>
        <begin position="1"/>
        <end position="13"/>
    </location>
</feature>
<feature type="compositionally biased region" description="Pro residues" evidence="1">
    <location>
        <begin position="71"/>
        <end position="80"/>
    </location>
</feature>
<proteinExistence type="predicted"/>
<feature type="region of interest" description="Disordered" evidence="1">
    <location>
        <begin position="1"/>
        <end position="27"/>
    </location>
</feature>
<accession>A0A5B7H340</accession>
<reference evidence="2 3" key="1">
    <citation type="submission" date="2019-05" db="EMBL/GenBank/DDBJ databases">
        <title>Another draft genome of Portunus trituberculatus and its Hox gene families provides insights of decapod evolution.</title>
        <authorList>
            <person name="Jeong J.-H."/>
            <person name="Song I."/>
            <person name="Kim S."/>
            <person name="Choi T."/>
            <person name="Kim D."/>
            <person name="Ryu S."/>
            <person name="Kim W."/>
        </authorList>
    </citation>
    <scope>NUCLEOTIDE SEQUENCE [LARGE SCALE GENOMIC DNA]</scope>
    <source>
        <tissue evidence="2">Muscle</tissue>
    </source>
</reference>
<name>A0A5B7H340_PORTR</name>
<dbReference type="EMBL" id="VSRR010021990">
    <property type="protein sequence ID" value="MPC64369.1"/>
    <property type="molecule type" value="Genomic_DNA"/>
</dbReference>
<feature type="region of interest" description="Disordered" evidence="1">
    <location>
        <begin position="63"/>
        <end position="94"/>
    </location>
</feature>
<evidence type="ECO:0000313" key="3">
    <source>
        <dbReference type="Proteomes" id="UP000324222"/>
    </source>
</evidence>
<sequence>MVEAGAGSGGSGGSSLQRHLPGSPALASPPLRPNELWRLNKYLSKVLIIYQFHLSRLGQASPTLPSSFVPRRPPALPPSPTHSDTLRPCSSSSSRSSVLFTSTRLVTKKCGASLNKAIITTNSPIHLSLTPRSFHRLREGLFTFPPPARGTATLRRRAQRPKSRRRAGKRYTLAVFGVCAYCHGWKPANAVDHCVVSGAQPRAAARRHSATFIAAVWLLIGATGPAEDIKRTADPDSNKCTSLAALQHQFPGPLALNLSTIPRF</sequence>
<evidence type="ECO:0000313" key="2">
    <source>
        <dbReference type="EMBL" id="MPC64369.1"/>
    </source>
</evidence>
<gene>
    <name evidence="2" type="ORF">E2C01_058483</name>
</gene>
<dbReference type="Proteomes" id="UP000324222">
    <property type="component" value="Unassembled WGS sequence"/>
</dbReference>
<organism evidence="2 3">
    <name type="scientific">Portunus trituberculatus</name>
    <name type="common">Swimming crab</name>
    <name type="synonym">Neptunus trituberculatus</name>
    <dbReference type="NCBI Taxonomy" id="210409"/>
    <lineage>
        <taxon>Eukaryota</taxon>
        <taxon>Metazoa</taxon>
        <taxon>Ecdysozoa</taxon>
        <taxon>Arthropoda</taxon>
        <taxon>Crustacea</taxon>
        <taxon>Multicrustacea</taxon>
        <taxon>Malacostraca</taxon>
        <taxon>Eumalacostraca</taxon>
        <taxon>Eucarida</taxon>
        <taxon>Decapoda</taxon>
        <taxon>Pleocyemata</taxon>
        <taxon>Brachyura</taxon>
        <taxon>Eubrachyura</taxon>
        <taxon>Portunoidea</taxon>
        <taxon>Portunidae</taxon>
        <taxon>Portuninae</taxon>
        <taxon>Portunus</taxon>
    </lineage>
</organism>
<keyword evidence="3" id="KW-1185">Reference proteome</keyword>
<evidence type="ECO:0000256" key="1">
    <source>
        <dbReference type="SAM" id="MobiDB-lite"/>
    </source>
</evidence>
<protein>
    <submittedName>
        <fullName evidence="2">Uncharacterized protein</fullName>
    </submittedName>
</protein>
<comment type="caution">
    <text evidence="2">The sequence shown here is derived from an EMBL/GenBank/DDBJ whole genome shotgun (WGS) entry which is preliminary data.</text>
</comment>
<dbReference type="AlphaFoldDB" id="A0A5B7H340"/>